<dbReference type="Proteomes" id="UP000799772">
    <property type="component" value="Unassembled WGS sequence"/>
</dbReference>
<name>A0A9P4ISE1_9PEZI</name>
<gene>
    <name evidence="3" type="ORF">NA57DRAFT_53122</name>
</gene>
<keyword evidence="2" id="KW-0560">Oxidoreductase</keyword>
<dbReference type="EMBL" id="ML978122">
    <property type="protein sequence ID" value="KAF2103607.1"/>
    <property type="molecule type" value="Genomic_DNA"/>
</dbReference>
<reference evidence="3" key="1">
    <citation type="journal article" date="2020" name="Stud. Mycol.">
        <title>101 Dothideomycetes genomes: a test case for predicting lifestyles and emergence of pathogens.</title>
        <authorList>
            <person name="Haridas S."/>
            <person name="Albert R."/>
            <person name="Binder M."/>
            <person name="Bloem J."/>
            <person name="Labutti K."/>
            <person name="Salamov A."/>
            <person name="Andreopoulos B."/>
            <person name="Baker S."/>
            <person name="Barry K."/>
            <person name="Bills G."/>
            <person name="Bluhm B."/>
            <person name="Cannon C."/>
            <person name="Castanera R."/>
            <person name="Culley D."/>
            <person name="Daum C."/>
            <person name="Ezra D."/>
            <person name="Gonzalez J."/>
            <person name="Henrissat B."/>
            <person name="Kuo A."/>
            <person name="Liang C."/>
            <person name="Lipzen A."/>
            <person name="Lutzoni F."/>
            <person name="Magnuson J."/>
            <person name="Mondo S."/>
            <person name="Nolan M."/>
            <person name="Ohm R."/>
            <person name="Pangilinan J."/>
            <person name="Park H.-J."/>
            <person name="Ramirez L."/>
            <person name="Alfaro M."/>
            <person name="Sun H."/>
            <person name="Tritt A."/>
            <person name="Yoshinaga Y."/>
            <person name="Zwiers L.-H."/>
            <person name="Turgeon B."/>
            <person name="Goodwin S."/>
            <person name="Spatafora J."/>
            <person name="Crous P."/>
            <person name="Grigoriev I."/>
        </authorList>
    </citation>
    <scope>NUCLEOTIDE SEQUENCE</scope>
    <source>
        <strain evidence="3">CBS 133067</strain>
    </source>
</reference>
<evidence type="ECO:0000256" key="2">
    <source>
        <dbReference type="ARBA" id="ARBA00023002"/>
    </source>
</evidence>
<dbReference type="GO" id="GO:0016491">
    <property type="term" value="F:oxidoreductase activity"/>
    <property type="evidence" value="ECO:0007669"/>
    <property type="project" value="UniProtKB-KW"/>
</dbReference>
<dbReference type="SUPFAM" id="SSF51735">
    <property type="entry name" value="NAD(P)-binding Rossmann-fold domains"/>
    <property type="match status" value="1"/>
</dbReference>
<dbReference type="Gene3D" id="3.40.50.720">
    <property type="entry name" value="NAD(P)-binding Rossmann-like Domain"/>
    <property type="match status" value="1"/>
</dbReference>
<organism evidence="3 4">
    <name type="scientific">Rhizodiscina lignyota</name>
    <dbReference type="NCBI Taxonomy" id="1504668"/>
    <lineage>
        <taxon>Eukaryota</taxon>
        <taxon>Fungi</taxon>
        <taxon>Dikarya</taxon>
        <taxon>Ascomycota</taxon>
        <taxon>Pezizomycotina</taxon>
        <taxon>Dothideomycetes</taxon>
        <taxon>Pleosporomycetidae</taxon>
        <taxon>Aulographales</taxon>
        <taxon>Rhizodiscinaceae</taxon>
        <taxon>Rhizodiscina</taxon>
    </lineage>
</organism>
<keyword evidence="4" id="KW-1185">Reference proteome</keyword>
<proteinExistence type="inferred from homology"/>
<dbReference type="OrthoDB" id="5336600at2759"/>
<dbReference type="InterPro" id="IPR036291">
    <property type="entry name" value="NAD(P)-bd_dom_sf"/>
</dbReference>
<dbReference type="CDD" id="cd05233">
    <property type="entry name" value="SDR_c"/>
    <property type="match status" value="1"/>
</dbReference>
<comment type="caution">
    <text evidence="3">The sequence shown here is derived from an EMBL/GenBank/DDBJ whole genome shotgun (WGS) entry which is preliminary data.</text>
</comment>
<sequence length="253" mass="27447">MPDRTIVVLGSGPKIGSHVAAHFALRGFNRIALLSRSEEKLKTDQSFVFDTATKSGAKNITIKIYPVDLSGTDYGALRSVLEKVEKDLGKPEVVLYNASKLEPSDMFEYSEAQMEESYRVSVTSMYATASWAIPHMIELAKQPDTKPLFIVTSGGLSFNPRPNRFALAASKAAQLNLTLALGAQWASHGVHSVGIVVAGIVGPGNGVFDPANIAEVYWAQYERGVKEGDGKDERTVWIKDPNDADGTAYQRGL</sequence>
<comment type="similarity">
    <text evidence="1">Belongs to the short-chain dehydrogenases/reductases (SDR) family.</text>
</comment>
<dbReference type="PANTHER" id="PTHR43669:SF3">
    <property type="entry name" value="ALCOHOL DEHYDROGENASE, PUTATIVE (AFU_ORTHOLOGUE AFUA_3G03445)-RELATED"/>
    <property type="match status" value="1"/>
</dbReference>
<dbReference type="AlphaFoldDB" id="A0A9P4ISE1"/>
<accession>A0A9P4ISE1</accession>
<evidence type="ECO:0000256" key="1">
    <source>
        <dbReference type="ARBA" id="ARBA00006484"/>
    </source>
</evidence>
<dbReference type="PANTHER" id="PTHR43669">
    <property type="entry name" value="5-KETO-D-GLUCONATE 5-REDUCTASE"/>
    <property type="match status" value="1"/>
</dbReference>
<evidence type="ECO:0000313" key="4">
    <source>
        <dbReference type="Proteomes" id="UP000799772"/>
    </source>
</evidence>
<dbReference type="Pfam" id="PF00106">
    <property type="entry name" value="adh_short"/>
    <property type="match status" value="1"/>
</dbReference>
<dbReference type="InterPro" id="IPR002347">
    <property type="entry name" value="SDR_fam"/>
</dbReference>
<evidence type="ECO:0000313" key="3">
    <source>
        <dbReference type="EMBL" id="KAF2103607.1"/>
    </source>
</evidence>
<protein>
    <submittedName>
        <fullName evidence="3">NAD(P)-binding protein</fullName>
    </submittedName>
</protein>